<dbReference type="RefSeq" id="WP_345358228.1">
    <property type="nucleotide sequence ID" value="NZ_BAABII010000003.1"/>
</dbReference>
<dbReference type="CDD" id="cd24029">
    <property type="entry name" value="ASKHA_NBD_HSP70_DnaK_HscA_HscC"/>
    <property type="match status" value="1"/>
</dbReference>
<evidence type="ECO:0000256" key="3">
    <source>
        <dbReference type="ARBA" id="ARBA00022741"/>
    </source>
</evidence>
<dbReference type="EMBL" id="JBGEHV010000013">
    <property type="protein sequence ID" value="MEY8039717.1"/>
    <property type="molecule type" value="Genomic_DNA"/>
</dbReference>
<comment type="caution">
    <text evidence="8">The sequence shown here is derived from an EMBL/GenBank/DDBJ whole genome shotgun (WGS) entry which is preliminary data.</text>
</comment>
<dbReference type="Gene3D" id="3.30.420.40">
    <property type="match status" value="2"/>
</dbReference>
<evidence type="ECO:0000256" key="5">
    <source>
        <dbReference type="ARBA" id="ARBA00023016"/>
    </source>
</evidence>
<feature type="region of interest" description="Disordered" evidence="7">
    <location>
        <begin position="824"/>
        <end position="843"/>
    </location>
</feature>
<dbReference type="InterPro" id="IPR029047">
    <property type="entry name" value="HSP70_peptide-bd_sf"/>
</dbReference>
<sequence>MAPETIDFGIDLGTTTSIIAAATADDATVIPTVYGSATTPSAVHITRSGAVHVGEPAKGLLEEKPDNAHAEFKLQMGDRDALREFKDSGRRMTPVEMSAEVLKSLRGDVQRERGQNIGAAVITVPAAFELDQCDATRKAAELAGLGLAPLIQEPSAAAWAYSAHLATDRGFWLVYDFGGGTFDAAIVKVADGEFSTINHAGDNFLGGKLIDWGLVEGVLIPAVRDQFPLPDLARGHRRSAGNLAKLKTAAEKAKIALSHTTSAPINLLLNDADGTPAFDFEHELTRADVERYALAHYRRSIDLCRRAITEAGLHTGDIDRVLLVGGATIAPALRDLLADPEEGLGIPLDHGLDPVAVVAKGAAIFAGIQRLPARPQRAEQALSEGRVVLDLRYPAAGSDVEPLVGGLPPRTAQPRDWTGATVEFVHPDGKPPWRSGQVPLNPDGTFTTRLRADEHAVNTYDLALRDARGTLVTTEPERISYRHAAKMGTAPTLSHSLGVALDNNEVLWLVRKGAELPAKARAVLHSTVAVRRHERTGLVRVPIVEGERPKADRNTLIGQLDLVPTQVDRDVPAGSEVEVALRIDTSFSPRADAYVPLLDEEFPIQVELGRTGSGADFRGAADDLTGRFQELADRLDELRSRGVDPGEAGELADRFRDEDVVADVRRLADAASVDADAASTCENRLRDAQTALDDIEAALEFPALVDQGRAMVADLRGLVAQSGTARHRSAFHDAARAVESAIAAGDRTVLQRRIDVLRDIFREVLQDSGQLAAVIFAVRESTLADHPDPRVQELLQQGRRGLDRGDDALLTSVNAQLEQAAPRAVEGADAAGGLGSTVRAGDR</sequence>
<keyword evidence="2" id="KW-0597">Phosphoprotein</keyword>
<evidence type="ECO:0000256" key="1">
    <source>
        <dbReference type="ARBA" id="ARBA00007381"/>
    </source>
</evidence>
<dbReference type="PANTHER" id="PTHR19375">
    <property type="entry name" value="HEAT SHOCK PROTEIN 70KDA"/>
    <property type="match status" value="1"/>
</dbReference>
<dbReference type="SUPFAM" id="SSF100920">
    <property type="entry name" value="Heat shock protein 70kD (HSP70), peptide-binding domain"/>
    <property type="match status" value="1"/>
</dbReference>
<dbReference type="InterPro" id="IPR013126">
    <property type="entry name" value="Hsp_70_fam"/>
</dbReference>
<reference evidence="8 9" key="1">
    <citation type="submission" date="2024-08" db="EMBL/GenBank/DDBJ databases">
        <title>Genome mining of Saccharopolyspora cebuensis PGLac3 from Nigerian medicinal plant.</title>
        <authorList>
            <person name="Ezeobiora C.E."/>
            <person name="Igbokwe N.H."/>
            <person name="Amin D.H."/>
            <person name="Mendie U.E."/>
        </authorList>
    </citation>
    <scope>NUCLEOTIDE SEQUENCE [LARGE SCALE GENOMIC DNA]</scope>
    <source>
        <strain evidence="8 9">PGLac3</strain>
    </source>
</reference>
<dbReference type="Pfam" id="PF00012">
    <property type="entry name" value="HSP70"/>
    <property type="match status" value="1"/>
</dbReference>
<name>A0ABV4CHX5_9PSEU</name>
<evidence type="ECO:0000313" key="9">
    <source>
        <dbReference type="Proteomes" id="UP001564626"/>
    </source>
</evidence>
<keyword evidence="6" id="KW-0143">Chaperone</keyword>
<dbReference type="PROSITE" id="PS00297">
    <property type="entry name" value="HSP70_1"/>
    <property type="match status" value="1"/>
</dbReference>
<keyword evidence="9" id="KW-1185">Reference proteome</keyword>
<evidence type="ECO:0000256" key="6">
    <source>
        <dbReference type="ARBA" id="ARBA00023186"/>
    </source>
</evidence>
<keyword evidence="3" id="KW-0547">Nucleotide-binding</keyword>
<organism evidence="8 9">
    <name type="scientific">Saccharopolyspora cebuensis</name>
    <dbReference type="NCBI Taxonomy" id="418759"/>
    <lineage>
        <taxon>Bacteria</taxon>
        <taxon>Bacillati</taxon>
        <taxon>Actinomycetota</taxon>
        <taxon>Actinomycetes</taxon>
        <taxon>Pseudonocardiales</taxon>
        <taxon>Pseudonocardiaceae</taxon>
        <taxon>Saccharopolyspora</taxon>
    </lineage>
</organism>
<proteinExistence type="inferred from homology"/>
<gene>
    <name evidence="8" type="ORF">AB8O55_09945</name>
</gene>
<keyword evidence="4" id="KW-0067">ATP-binding</keyword>
<evidence type="ECO:0000313" key="8">
    <source>
        <dbReference type="EMBL" id="MEY8039717.1"/>
    </source>
</evidence>
<dbReference type="SUPFAM" id="SSF53067">
    <property type="entry name" value="Actin-like ATPase domain"/>
    <property type="match status" value="2"/>
</dbReference>
<accession>A0ABV4CHX5</accession>
<dbReference type="Gene3D" id="3.90.640.10">
    <property type="entry name" value="Actin, Chain A, domain 4"/>
    <property type="match status" value="1"/>
</dbReference>
<dbReference type="Proteomes" id="UP001564626">
    <property type="component" value="Unassembled WGS sequence"/>
</dbReference>
<dbReference type="PRINTS" id="PR00301">
    <property type="entry name" value="HEATSHOCK70"/>
</dbReference>
<evidence type="ECO:0000256" key="4">
    <source>
        <dbReference type="ARBA" id="ARBA00022840"/>
    </source>
</evidence>
<evidence type="ECO:0000256" key="2">
    <source>
        <dbReference type="ARBA" id="ARBA00022553"/>
    </source>
</evidence>
<keyword evidence="5" id="KW-0346">Stress response</keyword>
<dbReference type="Gene3D" id="2.60.34.10">
    <property type="entry name" value="Substrate Binding Domain Of DNAk, Chain A, domain 1"/>
    <property type="match status" value="1"/>
</dbReference>
<dbReference type="InterPro" id="IPR018181">
    <property type="entry name" value="Heat_shock_70_CS"/>
</dbReference>
<evidence type="ECO:0000256" key="7">
    <source>
        <dbReference type="SAM" id="MobiDB-lite"/>
    </source>
</evidence>
<protein>
    <submittedName>
        <fullName evidence="8">Hsp70 family protein</fullName>
    </submittedName>
</protein>
<dbReference type="InterPro" id="IPR043129">
    <property type="entry name" value="ATPase_NBD"/>
</dbReference>
<comment type="similarity">
    <text evidence="1">Belongs to the heat shock protein 70 family.</text>
</comment>